<sequence>MKKSLIAAVVAGALLVLLTGCTASAQPDEIAWELTLENPIVAIDDVSGVYVQGRMATFGGGSVDSKGVIDYTYAYRTTDGGIRQGLISNLYEKLGFATEYPGSKVVTIYQDVTKDNGVPRLEIYHCSPKPPSDTDPLGDVLFDIFSLKTCVLPDGSNMGTSTYRVDLHVPAGAVVNTDSLKTKDPNPAG</sequence>
<accession>A0AA41R092</accession>
<name>A0AA41R092_9MICO</name>
<keyword evidence="1" id="KW-0732">Signal</keyword>
<gene>
    <name evidence="2" type="ORF">MQH31_17755</name>
</gene>
<feature type="chain" id="PRO_5041284913" description="Lipoprotein" evidence="1">
    <location>
        <begin position="26"/>
        <end position="189"/>
    </location>
</feature>
<dbReference type="EMBL" id="JALGAR010000006">
    <property type="protein sequence ID" value="MCI4659653.1"/>
    <property type="molecule type" value="Genomic_DNA"/>
</dbReference>
<dbReference type="AlphaFoldDB" id="A0AA41R092"/>
<evidence type="ECO:0008006" key="4">
    <source>
        <dbReference type="Google" id="ProtNLM"/>
    </source>
</evidence>
<protein>
    <recommendedName>
        <fullName evidence="4">Lipoprotein</fullName>
    </recommendedName>
</protein>
<dbReference type="PROSITE" id="PS51257">
    <property type="entry name" value="PROKAR_LIPOPROTEIN"/>
    <property type="match status" value="1"/>
</dbReference>
<organism evidence="2 3">
    <name type="scientific">Cryobacterium zhongshanensis</name>
    <dbReference type="NCBI Taxonomy" id="2928153"/>
    <lineage>
        <taxon>Bacteria</taxon>
        <taxon>Bacillati</taxon>
        <taxon>Actinomycetota</taxon>
        <taxon>Actinomycetes</taxon>
        <taxon>Micrococcales</taxon>
        <taxon>Microbacteriaceae</taxon>
        <taxon>Cryobacterium</taxon>
    </lineage>
</organism>
<keyword evidence="3" id="KW-1185">Reference proteome</keyword>
<proteinExistence type="predicted"/>
<dbReference type="Proteomes" id="UP001165341">
    <property type="component" value="Unassembled WGS sequence"/>
</dbReference>
<comment type="caution">
    <text evidence="2">The sequence shown here is derived from an EMBL/GenBank/DDBJ whole genome shotgun (WGS) entry which is preliminary data.</text>
</comment>
<evidence type="ECO:0000313" key="2">
    <source>
        <dbReference type="EMBL" id="MCI4659653.1"/>
    </source>
</evidence>
<evidence type="ECO:0000256" key="1">
    <source>
        <dbReference type="SAM" id="SignalP"/>
    </source>
</evidence>
<reference evidence="2" key="1">
    <citation type="submission" date="2022-03" db="EMBL/GenBank/DDBJ databases">
        <title>Cryobacterium sp. nov. strain ZS14-85, isolated from Antarctic soil.</title>
        <authorList>
            <person name="Li J."/>
            <person name="Niu G."/>
        </authorList>
    </citation>
    <scope>NUCLEOTIDE SEQUENCE</scope>
    <source>
        <strain evidence="2">ZS14-85</strain>
    </source>
</reference>
<dbReference type="RefSeq" id="WP_243013144.1">
    <property type="nucleotide sequence ID" value="NZ_JALGAR010000006.1"/>
</dbReference>
<feature type="signal peptide" evidence="1">
    <location>
        <begin position="1"/>
        <end position="25"/>
    </location>
</feature>
<evidence type="ECO:0000313" key="3">
    <source>
        <dbReference type="Proteomes" id="UP001165341"/>
    </source>
</evidence>